<evidence type="ECO:0000256" key="1">
    <source>
        <dbReference type="ARBA" id="ARBA00004123"/>
    </source>
</evidence>
<keyword evidence="5" id="KW-0158">Chromosome</keyword>
<dbReference type="Proteomes" id="UP001177744">
    <property type="component" value="Unassembled WGS sequence"/>
</dbReference>
<dbReference type="EMBL" id="JAULJE010000022">
    <property type="protein sequence ID" value="KAK1329234.1"/>
    <property type="molecule type" value="Genomic_DNA"/>
</dbReference>
<dbReference type="AlphaFoldDB" id="A0AA40LER1"/>
<dbReference type="Pfam" id="PF13092">
    <property type="entry name" value="CENP-L"/>
    <property type="match status" value="1"/>
</dbReference>
<dbReference type="PANTHER" id="PTHR31740">
    <property type="entry name" value="CENTROMERE PROTEIN L"/>
    <property type="match status" value="1"/>
</dbReference>
<evidence type="ECO:0000256" key="6">
    <source>
        <dbReference type="ARBA" id="ARBA00023242"/>
    </source>
</evidence>
<comment type="similarity">
    <text evidence="3">Belongs to the CENP-L/IML3 family.</text>
</comment>
<dbReference type="GO" id="GO:0005634">
    <property type="term" value="C:nucleus"/>
    <property type="evidence" value="ECO:0007669"/>
    <property type="project" value="UniProtKB-SubCell"/>
</dbReference>
<sequence length="506" mass="55440">MIREAGGGDSVFAAFIVGGAVGYVPVSLTCSPFASGIARKCPDGGRHLCDRLGWVMILARNWSSAQSGASVSLPLEKASQALIRQSSLRDLGVESWGSFSSGGSGSSGGRGSCCFSVGISSSGGCCSQQWWLLWLVGAGCSHSCCSLDGGGLLARLLLAWLLLVTMDSYDIPESTSSRLKDHFIGATPLQKRLGSVRKLTSFVPPSPQRKIPQCSQLQEDVDPRKVAFLLHKQWTLYSLTPLYKFSYTNLKEYSKFLSAFIVAEKQKGLAVEVGEDLNIKVIFSTLLGMKGTQRDPDAFLVQILSKSHLPSENREGKVLWTGWFCCIFGDSLLETVSEDFTCLPLFLANGAETNTALIGTWFQKTFDCHFSPLAINAFNLSWMAAMWTACKMDHYVATTEFLWSVPCSPQSLDISYAIHPEDAKALWDSVHKAPGEVTQEEVDLFMDCLCSHFHRHFKIHLSATRLVRVSTSVASAHTNGKIKILCHKYLIGVLAYLTELAIFQIE</sequence>
<dbReference type="InterPro" id="IPR025204">
    <property type="entry name" value="CENP-L"/>
</dbReference>
<evidence type="ECO:0000256" key="3">
    <source>
        <dbReference type="ARBA" id="ARBA00011060"/>
    </source>
</evidence>
<keyword evidence="9" id="KW-1185">Reference proteome</keyword>
<organism evidence="8 9">
    <name type="scientific">Cnephaeus nilssonii</name>
    <name type="common">Northern bat</name>
    <name type="synonym">Eptesicus nilssonii</name>
    <dbReference type="NCBI Taxonomy" id="3371016"/>
    <lineage>
        <taxon>Eukaryota</taxon>
        <taxon>Metazoa</taxon>
        <taxon>Chordata</taxon>
        <taxon>Craniata</taxon>
        <taxon>Vertebrata</taxon>
        <taxon>Euteleostomi</taxon>
        <taxon>Mammalia</taxon>
        <taxon>Eutheria</taxon>
        <taxon>Laurasiatheria</taxon>
        <taxon>Chiroptera</taxon>
        <taxon>Yangochiroptera</taxon>
        <taxon>Vespertilionidae</taxon>
        <taxon>Cnephaeus</taxon>
    </lineage>
</organism>
<dbReference type="PANTHER" id="PTHR31740:SF2">
    <property type="entry name" value="CENTROMERE PROTEIN L"/>
    <property type="match status" value="1"/>
</dbReference>
<protein>
    <recommendedName>
        <fullName evidence="4">Centromere protein L</fullName>
    </recommendedName>
</protein>
<evidence type="ECO:0000256" key="7">
    <source>
        <dbReference type="ARBA" id="ARBA00023328"/>
    </source>
</evidence>
<accession>A0AA40LER1</accession>
<keyword evidence="7" id="KW-0137">Centromere</keyword>
<evidence type="ECO:0000256" key="2">
    <source>
        <dbReference type="ARBA" id="ARBA00004584"/>
    </source>
</evidence>
<proteinExistence type="inferred from homology"/>
<evidence type="ECO:0000313" key="9">
    <source>
        <dbReference type="Proteomes" id="UP001177744"/>
    </source>
</evidence>
<reference evidence="8" key="1">
    <citation type="submission" date="2023-06" db="EMBL/GenBank/DDBJ databases">
        <title>Reference genome for the Northern bat (Eptesicus nilssonii), a most northern bat species.</title>
        <authorList>
            <person name="Laine V.N."/>
            <person name="Pulliainen A.T."/>
            <person name="Lilley T.M."/>
        </authorList>
    </citation>
    <scope>NUCLEOTIDE SEQUENCE</scope>
    <source>
        <strain evidence="8">BLF_Eptnil</strain>
        <tissue evidence="8">Kidney</tissue>
    </source>
</reference>
<evidence type="ECO:0000256" key="5">
    <source>
        <dbReference type="ARBA" id="ARBA00022454"/>
    </source>
</evidence>
<keyword evidence="6" id="KW-0539">Nucleus</keyword>
<dbReference type="GO" id="GO:0000775">
    <property type="term" value="C:chromosome, centromeric region"/>
    <property type="evidence" value="ECO:0007669"/>
    <property type="project" value="UniProtKB-SubCell"/>
</dbReference>
<name>A0AA40LER1_CNENI</name>
<comment type="caution">
    <text evidence="8">The sequence shown here is derived from an EMBL/GenBank/DDBJ whole genome shotgun (WGS) entry which is preliminary data.</text>
</comment>
<comment type="subcellular location">
    <subcellularLocation>
        <location evidence="2">Chromosome</location>
        <location evidence="2">Centromere</location>
    </subcellularLocation>
    <subcellularLocation>
        <location evidence="1">Nucleus</location>
    </subcellularLocation>
</comment>
<evidence type="ECO:0000313" key="8">
    <source>
        <dbReference type="EMBL" id="KAK1329234.1"/>
    </source>
</evidence>
<evidence type="ECO:0000256" key="4">
    <source>
        <dbReference type="ARBA" id="ARBA00016380"/>
    </source>
</evidence>
<gene>
    <name evidence="8" type="ORF">QTO34_011414</name>
</gene>